<dbReference type="SMART" id="SM00382">
    <property type="entry name" value="AAA"/>
    <property type="match status" value="1"/>
</dbReference>
<dbReference type="AlphaFoldDB" id="A0A3D2X3P4"/>
<accession>A0A3D2X3P4</accession>
<dbReference type="InterPro" id="IPR003439">
    <property type="entry name" value="ABC_transporter-like_ATP-bd"/>
</dbReference>
<feature type="domain" description="ABC transporter" evidence="4">
    <location>
        <begin position="5"/>
        <end position="232"/>
    </location>
</feature>
<dbReference type="PROSITE" id="PS00211">
    <property type="entry name" value="ABC_TRANSPORTER_1"/>
    <property type="match status" value="1"/>
</dbReference>
<dbReference type="InterPro" id="IPR003593">
    <property type="entry name" value="AAA+_ATPase"/>
</dbReference>
<keyword evidence="2" id="KW-0547">Nucleotide-binding</keyword>
<dbReference type="Pfam" id="PF00005">
    <property type="entry name" value="ABC_tran"/>
    <property type="match status" value="1"/>
</dbReference>
<evidence type="ECO:0000256" key="1">
    <source>
        <dbReference type="ARBA" id="ARBA00022448"/>
    </source>
</evidence>
<evidence type="ECO:0000313" key="5">
    <source>
        <dbReference type="EMBL" id="HCL01317.1"/>
    </source>
</evidence>
<dbReference type="PANTHER" id="PTHR42781">
    <property type="entry name" value="SPERMIDINE/PUTRESCINE IMPORT ATP-BINDING PROTEIN POTA"/>
    <property type="match status" value="1"/>
</dbReference>
<dbReference type="PANTHER" id="PTHR42781:SF4">
    <property type="entry name" value="SPERMIDINE_PUTRESCINE IMPORT ATP-BINDING PROTEIN POTA"/>
    <property type="match status" value="1"/>
</dbReference>
<evidence type="ECO:0000313" key="6">
    <source>
        <dbReference type="Proteomes" id="UP000262969"/>
    </source>
</evidence>
<dbReference type="Proteomes" id="UP000262969">
    <property type="component" value="Unassembled WGS sequence"/>
</dbReference>
<evidence type="ECO:0000259" key="4">
    <source>
        <dbReference type="PROSITE" id="PS50893"/>
    </source>
</evidence>
<gene>
    <name evidence="5" type="ORF">DHW61_02710</name>
</gene>
<dbReference type="GO" id="GO:0016887">
    <property type="term" value="F:ATP hydrolysis activity"/>
    <property type="evidence" value="ECO:0007669"/>
    <property type="project" value="InterPro"/>
</dbReference>
<reference evidence="5 6" key="1">
    <citation type="journal article" date="2018" name="Nat. Biotechnol.">
        <title>A standardized bacterial taxonomy based on genome phylogeny substantially revises the tree of life.</title>
        <authorList>
            <person name="Parks D.H."/>
            <person name="Chuvochina M."/>
            <person name="Waite D.W."/>
            <person name="Rinke C."/>
            <person name="Skarshewski A."/>
            <person name="Chaumeil P.A."/>
            <person name="Hugenholtz P."/>
        </authorList>
    </citation>
    <scope>NUCLEOTIDE SEQUENCE [LARGE SCALE GENOMIC DNA]</scope>
    <source>
        <strain evidence="5">UBA11728</strain>
    </source>
</reference>
<dbReference type="InterPro" id="IPR027417">
    <property type="entry name" value="P-loop_NTPase"/>
</dbReference>
<evidence type="ECO:0000256" key="3">
    <source>
        <dbReference type="ARBA" id="ARBA00022840"/>
    </source>
</evidence>
<dbReference type="SUPFAM" id="SSF52540">
    <property type="entry name" value="P-loop containing nucleoside triphosphate hydrolases"/>
    <property type="match status" value="1"/>
</dbReference>
<name>A0A3D2X3P4_9FIRM</name>
<dbReference type="InterPro" id="IPR017871">
    <property type="entry name" value="ABC_transporter-like_CS"/>
</dbReference>
<protein>
    <submittedName>
        <fullName evidence="5">ABC transporter</fullName>
    </submittedName>
</protein>
<comment type="caution">
    <text evidence="5">The sequence shown here is derived from an EMBL/GenBank/DDBJ whole genome shotgun (WGS) entry which is preliminary data.</text>
</comment>
<organism evidence="5 6">
    <name type="scientific">Lachnoclostridium phytofermentans</name>
    <dbReference type="NCBI Taxonomy" id="66219"/>
    <lineage>
        <taxon>Bacteria</taxon>
        <taxon>Bacillati</taxon>
        <taxon>Bacillota</taxon>
        <taxon>Clostridia</taxon>
        <taxon>Lachnospirales</taxon>
        <taxon>Lachnospiraceae</taxon>
    </lineage>
</organism>
<keyword evidence="1" id="KW-0813">Transport</keyword>
<dbReference type="GO" id="GO:0005524">
    <property type="term" value="F:ATP binding"/>
    <property type="evidence" value="ECO:0007669"/>
    <property type="project" value="UniProtKB-KW"/>
</dbReference>
<dbReference type="PROSITE" id="PS50893">
    <property type="entry name" value="ABC_TRANSPORTER_2"/>
    <property type="match status" value="1"/>
</dbReference>
<dbReference type="Gene3D" id="3.40.50.300">
    <property type="entry name" value="P-loop containing nucleotide triphosphate hydrolases"/>
    <property type="match status" value="1"/>
</dbReference>
<dbReference type="EMBL" id="DPVV01000097">
    <property type="protein sequence ID" value="HCL01317.1"/>
    <property type="molecule type" value="Genomic_DNA"/>
</dbReference>
<sequence length="383" mass="43382">MSLIVHIEKKLKNFTLKVDFESKESCLGILGASGCGKSMTLKCIAGIVTPEKGYIELNGKVLFDSDKKINLSPQQRKVGYLFQNYALFPNMTVYENIGVGIKASKREKDSIILKMIENFKLEGLEDQYPSKLSGGQQQRVALARMLAYEPDVLLFDEPFSAMDSYLKEELQILLSDLLNEYHGDAVMVTHSRDEVYRFCKDIIVLDSGKILEFGETKKIFANPRKVQTARLTGCKNISRAIRISDNQVEALDWGCLFTVKSQIPEKITHIGIRAHALKACHEPMDKRNLLPGMIYKIAEAPFEWNVLVQIEDNKNDTKKDIKTISRAKLFDETLVEEKNLFNLTNQKDPVVLWKISKSGLSSSFHENAPIYLTVAPEDILLLE</sequence>
<proteinExistence type="predicted"/>
<dbReference type="InterPro" id="IPR050093">
    <property type="entry name" value="ABC_SmlMolc_Importer"/>
</dbReference>
<evidence type="ECO:0000256" key="2">
    <source>
        <dbReference type="ARBA" id="ARBA00022741"/>
    </source>
</evidence>
<keyword evidence="3" id="KW-0067">ATP-binding</keyword>